<accession>A0A0H3ZST3</accession>
<name>A0A0H3ZST3_VIBSP</name>
<dbReference type="EMBL" id="KP795502">
    <property type="protein sequence ID" value="AKN36626.1"/>
    <property type="molecule type" value="Genomic_DNA"/>
</dbReference>
<protein>
    <submittedName>
        <fullName evidence="1">Uncharacterized protein</fullName>
    </submittedName>
</protein>
<evidence type="ECO:0000313" key="1">
    <source>
        <dbReference type="EMBL" id="AKN36626.1"/>
    </source>
</evidence>
<dbReference type="AlphaFoldDB" id="A0A0H3ZST3"/>
<proteinExistence type="predicted"/>
<reference evidence="1" key="1">
    <citation type="journal article" date="2015" name="MBio">
        <title>Eco-Evolutionary Dynamics of Episomes among Ecologically Cohesive Bacterial Populations.</title>
        <authorList>
            <person name="Xue H."/>
            <person name="Cordero O.X."/>
            <person name="Camas F.M."/>
            <person name="Trimble W."/>
            <person name="Meyer F."/>
            <person name="Guglielmini J."/>
            <person name="Rocha E.P."/>
            <person name="Polz M.F."/>
        </authorList>
    </citation>
    <scope>NUCLEOTIDE SEQUENCE</scope>
    <source>
        <strain evidence="1">1F_145</strain>
    </source>
</reference>
<organism evidence="1">
    <name type="scientific">Vibrio splendidus</name>
    <dbReference type="NCBI Taxonomy" id="29497"/>
    <lineage>
        <taxon>Bacteria</taxon>
        <taxon>Pseudomonadati</taxon>
        <taxon>Pseudomonadota</taxon>
        <taxon>Gammaproteobacteria</taxon>
        <taxon>Vibrionales</taxon>
        <taxon>Vibrionaceae</taxon>
        <taxon>Vibrio</taxon>
    </lineage>
</organism>
<sequence length="83" mass="9459">MKFSYLKELNSLANVCHSNNEGKAMFERKFKYRLHVENADLGEVELINPIAIGEAVKVGNKSYRITDIWHSKTGSIAYVEIID</sequence>